<keyword evidence="3" id="KW-1185">Reference proteome</keyword>
<feature type="region of interest" description="Disordered" evidence="1">
    <location>
        <begin position="518"/>
        <end position="552"/>
    </location>
</feature>
<dbReference type="EMBL" id="ML170165">
    <property type="protein sequence ID" value="TDL25017.1"/>
    <property type="molecule type" value="Genomic_DNA"/>
</dbReference>
<gene>
    <name evidence="2" type="ORF">BD410DRAFT_73598</name>
</gene>
<accession>A0A4Y7QBG3</accession>
<protein>
    <recommendedName>
        <fullName evidence="4">Arrestin-like N-terminal domain-containing protein</fullName>
    </recommendedName>
</protein>
<dbReference type="AlphaFoldDB" id="A0A4Y7QBG3"/>
<dbReference type="Proteomes" id="UP000294933">
    <property type="component" value="Unassembled WGS sequence"/>
</dbReference>
<evidence type="ECO:0000256" key="1">
    <source>
        <dbReference type="SAM" id="MobiDB-lite"/>
    </source>
</evidence>
<evidence type="ECO:0000313" key="3">
    <source>
        <dbReference type="Proteomes" id="UP000294933"/>
    </source>
</evidence>
<name>A0A4Y7QBG3_9AGAM</name>
<sequence>MPVQLEILPLSSNVDMYGEPETSTAYSLAGQVSVTLSSSMSFFERPKAVKIRLQSLSITFEGQSELVEPDAGYVGLRLCEITNELAPSESLELSNEGHEEGKPCTWNFVFDLPIPGWLPASSIYGSDAYGPTGTRYALFATAKFVSVDDGHKRTWSLANLCLPFSSRTKVIQATKHEITVNRFKLPPGPLPSAASLFPVTPYAVKAHVHQHNDTSNDSSRISPDILSKIDVLASVPESLSLDEACVPFTLRLRADGLEEEHQKRLRLTDFYVDVNQLEKYSTSPSEAYSASFPLPPALSQPPVKELRNAHEMKALYEMCLIGPARPFQTTRHTFSIVPSDHSGHYTLANGGLNFVTDDTPEVNARTWLKMDVNIPIEHVQPGVDRDWEAKHGRVKAHRATEVGPLLSVRHEMQVVLACAYDRAEESLEPLTEHLTFVLPLHFVAVPPTLPTPAHSRAPSAASLRCPPSPTPSSSCSSASHAMPPVLPYAVLLPAYSQLFHPNGDRKIDYSVPLPVYTPKGSTPSIETSSTAGSQIEKDLDGDESLETHGAVS</sequence>
<dbReference type="OrthoDB" id="1638493at2759"/>
<evidence type="ECO:0008006" key="4">
    <source>
        <dbReference type="Google" id="ProtNLM"/>
    </source>
</evidence>
<organism evidence="2 3">
    <name type="scientific">Rickenella mellea</name>
    <dbReference type="NCBI Taxonomy" id="50990"/>
    <lineage>
        <taxon>Eukaryota</taxon>
        <taxon>Fungi</taxon>
        <taxon>Dikarya</taxon>
        <taxon>Basidiomycota</taxon>
        <taxon>Agaricomycotina</taxon>
        <taxon>Agaricomycetes</taxon>
        <taxon>Hymenochaetales</taxon>
        <taxon>Rickenellaceae</taxon>
        <taxon>Rickenella</taxon>
    </lineage>
</organism>
<dbReference type="VEuPathDB" id="FungiDB:BD410DRAFT_73598"/>
<reference evidence="2 3" key="1">
    <citation type="submission" date="2018-06" db="EMBL/GenBank/DDBJ databases">
        <title>A transcriptomic atlas of mushroom development highlights an independent origin of complex multicellularity.</title>
        <authorList>
            <consortium name="DOE Joint Genome Institute"/>
            <person name="Krizsan K."/>
            <person name="Almasi E."/>
            <person name="Merenyi Z."/>
            <person name="Sahu N."/>
            <person name="Viragh M."/>
            <person name="Koszo T."/>
            <person name="Mondo S."/>
            <person name="Kiss B."/>
            <person name="Balint B."/>
            <person name="Kues U."/>
            <person name="Barry K."/>
            <person name="Hegedus J.C."/>
            <person name="Henrissat B."/>
            <person name="Johnson J."/>
            <person name="Lipzen A."/>
            <person name="Ohm R."/>
            <person name="Nagy I."/>
            <person name="Pangilinan J."/>
            <person name="Yan J."/>
            <person name="Xiong Y."/>
            <person name="Grigoriev I.V."/>
            <person name="Hibbett D.S."/>
            <person name="Nagy L.G."/>
        </authorList>
    </citation>
    <scope>NUCLEOTIDE SEQUENCE [LARGE SCALE GENOMIC DNA]</scope>
    <source>
        <strain evidence="2 3">SZMC22713</strain>
    </source>
</reference>
<proteinExistence type="predicted"/>
<dbReference type="STRING" id="50990.A0A4Y7QBG3"/>
<feature type="compositionally biased region" description="Polar residues" evidence="1">
    <location>
        <begin position="519"/>
        <end position="533"/>
    </location>
</feature>
<evidence type="ECO:0000313" key="2">
    <source>
        <dbReference type="EMBL" id="TDL25017.1"/>
    </source>
</evidence>
<feature type="region of interest" description="Disordered" evidence="1">
    <location>
        <begin position="453"/>
        <end position="479"/>
    </location>
</feature>